<dbReference type="CDD" id="cd06591">
    <property type="entry name" value="GH31_xylosidase_XylS"/>
    <property type="match status" value="1"/>
</dbReference>
<feature type="chain" id="PRO_5020591251" evidence="3">
    <location>
        <begin position="21"/>
        <end position="781"/>
    </location>
</feature>
<keyword evidence="2" id="KW-0326">Glycosidase</keyword>
<dbReference type="EMBL" id="CP039393">
    <property type="protein sequence ID" value="QCD35475.1"/>
    <property type="molecule type" value="Genomic_DNA"/>
</dbReference>
<evidence type="ECO:0000259" key="7">
    <source>
        <dbReference type="Pfam" id="PF21365"/>
    </source>
</evidence>
<sequence length="781" mass="89178">MKKLFFMAVIAIFSSSGLLAQKIDFYTPGIVRVTRDNGEDASKNVSLVVTATPENVAVVKKSEDGKTVYTTDQLTVTVENGKVSFADSKGNLLMTEGEYAFTPRHTGPDRNSYKVKQTFSVEPDEAIYGIGMLQNGKLNQRGEQRRMEQANTEDYAHFYQSVKGYGVYWDNYSPTFISVPENGMAGELVLESEVGDIIDYYFIYGGDADGVIAGMRHLSGKVPMAPLWTYGFHQSRERYATQSELLEVVDKYRDLKIPYDGIVQDWEYWGSPFLWNAMEFLAEGFPEPQKMIDHVHDQNAHISVSVWQSFGIGTKPYRELARKGHLLDFETFPPSGLPGWPPRDDYPSGSRVYDAYSAEARDIYWKNLSRLHRMGVDCWWMDSTDPDFYNENDRDLDVPTALGSLRSVRNAYPLMTVEGVYNHQRDVDSTKRAFIFTRSYFAGQQRTGANTWSGDVASSWDAMRKQIPVCLNFTLTANPNVHSDISGFLAHDYNTNGWASAKDNPQFRELYVRWMQLGAFMTMMRSHGTGAPREIYLYGKKGEPVYDALVDAVKLRYRFLPYIYSHAWQVSKNDDSFMRALFMDFKNDKKTWDINDEFMFGRNLLVCPIGRALFTPEEIDRSGKFAEVDWNAAKTYDVYLPEGIRWYDFWTGELFDGGQTIAADAPISRCPLYVKEGSILPLGPDVQYANENKYDNIDIVVYPGKDASFLLYEDEGDNYNYEKGKYSTIPLKWNDKAKRLTIGKRSGSFDGMPLSRKFNVKIVGDDKVREIRYNGNQISVK</sequence>
<evidence type="ECO:0000313" key="9">
    <source>
        <dbReference type="Proteomes" id="UP000297031"/>
    </source>
</evidence>
<dbReference type="InterPro" id="IPR048395">
    <property type="entry name" value="Glyco_hydro_31_C"/>
</dbReference>
<organism evidence="8 9">
    <name type="scientific">Muribaculum gordoncarteri</name>
    <dbReference type="NCBI Taxonomy" id="2530390"/>
    <lineage>
        <taxon>Bacteria</taxon>
        <taxon>Pseudomonadati</taxon>
        <taxon>Bacteroidota</taxon>
        <taxon>Bacteroidia</taxon>
        <taxon>Bacteroidales</taxon>
        <taxon>Muribaculaceae</taxon>
        <taxon>Muribaculum</taxon>
    </lineage>
</organism>
<dbReference type="Pfam" id="PF17137">
    <property type="entry name" value="DUF5110"/>
    <property type="match status" value="1"/>
</dbReference>
<feature type="domain" description="Glycosyl hydrolase family 31 C-terminal" evidence="7">
    <location>
        <begin position="576"/>
        <end position="680"/>
    </location>
</feature>
<dbReference type="SUPFAM" id="SSF51011">
    <property type="entry name" value="Glycosyl hydrolase domain"/>
    <property type="match status" value="1"/>
</dbReference>
<dbReference type="GO" id="GO:0030246">
    <property type="term" value="F:carbohydrate binding"/>
    <property type="evidence" value="ECO:0007669"/>
    <property type="project" value="InterPro"/>
</dbReference>
<dbReference type="InterPro" id="IPR017853">
    <property type="entry name" value="GH"/>
</dbReference>
<dbReference type="KEGG" id="mgod:E7746_05985"/>
<keyword evidence="9" id="KW-1185">Reference proteome</keyword>
<feature type="domain" description="Glycoside hydrolase family 31 N-terminal" evidence="5">
    <location>
        <begin position="22"/>
        <end position="177"/>
    </location>
</feature>
<dbReference type="AlphaFoldDB" id="A0A4P7VNN3"/>
<gene>
    <name evidence="8" type="ORF">E7746_05985</name>
</gene>
<dbReference type="Gene3D" id="2.60.40.1760">
    <property type="entry name" value="glycosyl hydrolase (family 31)"/>
    <property type="match status" value="1"/>
</dbReference>
<dbReference type="PANTHER" id="PTHR43863">
    <property type="entry name" value="HYDROLASE, PUTATIVE (AFU_ORTHOLOGUE AFUA_1G03140)-RELATED"/>
    <property type="match status" value="1"/>
</dbReference>
<dbReference type="SUPFAM" id="SSF51445">
    <property type="entry name" value="(Trans)glycosidases"/>
    <property type="match status" value="1"/>
</dbReference>
<dbReference type="InterPro" id="IPR011013">
    <property type="entry name" value="Gal_mutarotase_sf_dom"/>
</dbReference>
<protein>
    <submittedName>
        <fullName evidence="8">DUF5110 domain-containing protein</fullName>
    </submittedName>
</protein>
<dbReference type="InterPro" id="IPR000322">
    <property type="entry name" value="Glyco_hydro_31_TIM"/>
</dbReference>
<evidence type="ECO:0000259" key="6">
    <source>
        <dbReference type="Pfam" id="PF17137"/>
    </source>
</evidence>
<keyword evidence="2" id="KW-0378">Hydrolase</keyword>
<evidence type="ECO:0000313" key="8">
    <source>
        <dbReference type="EMBL" id="QCD35475.1"/>
    </source>
</evidence>
<dbReference type="Proteomes" id="UP000297031">
    <property type="component" value="Chromosome"/>
</dbReference>
<dbReference type="PANTHER" id="PTHR43863:SF2">
    <property type="entry name" value="MALTASE-GLUCOAMYLASE"/>
    <property type="match status" value="1"/>
</dbReference>
<evidence type="ECO:0000256" key="3">
    <source>
        <dbReference type="SAM" id="SignalP"/>
    </source>
</evidence>
<comment type="similarity">
    <text evidence="1 2">Belongs to the glycosyl hydrolase 31 family.</text>
</comment>
<feature type="domain" description="DUF5110" evidence="6">
    <location>
        <begin position="697"/>
        <end position="764"/>
    </location>
</feature>
<dbReference type="Gene3D" id="2.60.40.1180">
    <property type="entry name" value="Golgi alpha-mannosidase II"/>
    <property type="match status" value="2"/>
</dbReference>
<proteinExistence type="inferred from homology"/>
<dbReference type="InterPro" id="IPR025887">
    <property type="entry name" value="Glyco_hydro_31_N_dom"/>
</dbReference>
<dbReference type="GO" id="GO:0004553">
    <property type="term" value="F:hydrolase activity, hydrolyzing O-glycosyl compounds"/>
    <property type="evidence" value="ECO:0007669"/>
    <property type="project" value="InterPro"/>
</dbReference>
<keyword evidence="3" id="KW-0732">Signal</keyword>
<dbReference type="InterPro" id="IPR013780">
    <property type="entry name" value="Glyco_hydro_b"/>
</dbReference>
<dbReference type="InterPro" id="IPR051816">
    <property type="entry name" value="Glycosyl_Hydrolase_31"/>
</dbReference>
<name>A0A4P7VNN3_9BACT</name>
<evidence type="ECO:0000259" key="4">
    <source>
        <dbReference type="Pfam" id="PF01055"/>
    </source>
</evidence>
<dbReference type="Pfam" id="PF13802">
    <property type="entry name" value="Gal_mutarotas_2"/>
    <property type="match status" value="1"/>
</dbReference>
<feature type="signal peptide" evidence="3">
    <location>
        <begin position="1"/>
        <end position="20"/>
    </location>
</feature>
<dbReference type="Gene3D" id="3.20.20.80">
    <property type="entry name" value="Glycosidases"/>
    <property type="match status" value="1"/>
</dbReference>
<dbReference type="Pfam" id="PF01055">
    <property type="entry name" value="Glyco_hydro_31_2nd"/>
    <property type="match status" value="1"/>
</dbReference>
<dbReference type="InterPro" id="IPR033403">
    <property type="entry name" value="DUF5110"/>
</dbReference>
<dbReference type="Pfam" id="PF21365">
    <property type="entry name" value="Glyco_hydro_31_3rd"/>
    <property type="match status" value="1"/>
</dbReference>
<evidence type="ECO:0000256" key="2">
    <source>
        <dbReference type="RuleBase" id="RU361185"/>
    </source>
</evidence>
<evidence type="ECO:0000256" key="1">
    <source>
        <dbReference type="ARBA" id="ARBA00007806"/>
    </source>
</evidence>
<dbReference type="GO" id="GO:0005975">
    <property type="term" value="P:carbohydrate metabolic process"/>
    <property type="evidence" value="ECO:0007669"/>
    <property type="project" value="InterPro"/>
</dbReference>
<evidence type="ECO:0000259" key="5">
    <source>
        <dbReference type="Pfam" id="PF13802"/>
    </source>
</evidence>
<accession>A0A4P7VNN3</accession>
<dbReference type="SUPFAM" id="SSF74650">
    <property type="entry name" value="Galactose mutarotase-like"/>
    <property type="match status" value="1"/>
</dbReference>
<feature type="domain" description="Glycoside hydrolase family 31 TIM barrel" evidence="4">
    <location>
        <begin position="223"/>
        <end position="565"/>
    </location>
</feature>
<dbReference type="OrthoDB" id="176168at2"/>
<dbReference type="CDD" id="cd14752">
    <property type="entry name" value="GH31_N"/>
    <property type="match status" value="1"/>
</dbReference>
<reference evidence="8 9" key="1">
    <citation type="submission" date="2019-02" db="EMBL/GenBank/DDBJ databases">
        <title>Isolation and identification of novel species under the genus Muribaculum.</title>
        <authorList>
            <person name="Miyake S."/>
            <person name="Ding Y."/>
            <person name="Low A."/>
            <person name="Soh M."/>
            <person name="Seedorf H."/>
        </authorList>
    </citation>
    <scope>NUCLEOTIDE SEQUENCE [LARGE SCALE GENOMIC DNA]</scope>
    <source>
        <strain evidence="8 9">TLL-A4</strain>
    </source>
</reference>